<evidence type="ECO:0000256" key="5">
    <source>
        <dbReference type="ARBA" id="ARBA00022884"/>
    </source>
</evidence>
<dbReference type="Proteomes" id="UP000249375">
    <property type="component" value="Chromosome"/>
</dbReference>
<protein>
    <submittedName>
        <fullName evidence="8">rRNA cytosine-C5-methyltransferase</fullName>
    </submittedName>
</protein>
<sequence>MYEFSAAFAYLCELKSDKLELRPSIPDEFIAQQTRLIGSENALRLAESLERASPVSVRMNSAKRSSLFSEAELVPWCTTGRFLDKRPEFTLNPLLHAGAFYVQEAASMFLEQAYNAFDETPQRVLDLCAAPGGKSTLWRSLLPEGALLVANEPLRQRAMILAENLAKWGHADVVVTQAYPEEFAALRGFFDVIATDVPCSGEGMFRKDDDARRMWSMANVAMCAERQRKILSDVWPALRNGGWIVYSTCTFNDEENEKNVQFICEELGAEVVPLSIDPAWGIVDTPFGYHFYPHLTRSEGFFIALLRKTSPSGTQKMKIKHRPLVDFPKWLKNNDEFVGLRSCETLITAVRKSIADDVLAVGQIVRCLSAGIAMAEEIKGKKTVPQHPLALALDFDEAVFPRVSLSLDEALSYLRRETLCLPADVPRGYVNVVYEDHSLGFVNNLGNRANNMYPQEWRIRRK</sequence>
<dbReference type="PRINTS" id="PR02008">
    <property type="entry name" value="RCMTFAMILY"/>
</dbReference>
<dbReference type="Pfam" id="PF17125">
    <property type="entry name" value="Methyltr_RsmF_N"/>
    <property type="match status" value="1"/>
</dbReference>
<proteinExistence type="inferred from homology"/>
<feature type="binding site" evidence="6">
    <location>
        <begin position="128"/>
        <end position="134"/>
    </location>
    <ligand>
        <name>S-adenosyl-L-methionine</name>
        <dbReference type="ChEBI" id="CHEBI:59789"/>
    </ligand>
</feature>
<dbReference type="Gene3D" id="3.40.50.150">
    <property type="entry name" value="Vaccinia Virus protein VP39"/>
    <property type="match status" value="1"/>
</dbReference>
<dbReference type="EMBL" id="CP033459">
    <property type="protein sequence ID" value="QFQ13795.1"/>
    <property type="molecule type" value="Genomic_DNA"/>
</dbReference>
<evidence type="ECO:0000256" key="3">
    <source>
        <dbReference type="ARBA" id="ARBA00022679"/>
    </source>
</evidence>
<feature type="domain" description="SAM-dependent MTase RsmB/NOP-type" evidence="7">
    <location>
        <begin position="31"/>
        <end position="309"/>
    </location>
</feature>
<comment type="caution">
    <text evidence="6">Lacks conserved residue(s) required for the propagation of feature annotation.</text>
</comment>
<dbReference type="Gene3D" id="2.30.130.60">
    <property type="match status" value="1"/>
</dbReference>
<dbReference type="Pfam" id="PF13636">
    <property type="entry name" value="Methyltranf_PUA"/>
    <property type="match status" value="1"/>
</dbReference>
<gene>
    <name evidence="8" type="ORF">C7Y71_010655</name>
</gene>
<feature type="binding site" evidence="6">
    <location>
        <position position="196"/>
    </location>
    <ligand>
        <name>S-adenosyl-L-methionine</name>
        <dbReference type="ChEBI" id="CHEBI:59789"/>
    </ligand>
</feature>
<dbReference type="InterPro" id="IPR029063">
    <property type="entry name" value="SAM-dependent_MTases_sf"/>
</dbReference>
<keyword evidence="3 6" id="KW-0808">Transferase</keyword>
<reference evidence="8 9" key="1">
    <citation type="submission" date="2018-11" db="EMBL/GenBank/DDBJ databases">
        <authorList>
            <person name="Na S.W."/>
            <person name="Baik M."/>
        </authorList>
    </citation>
    <scope>NUCLEOTIDE SEQUENCE [LARGE SCALE GENOMIC DNA]</scope>
    <source>
        <strain evidence="8 9">E39</strain>
    </source>
</reference>
<name>A0A5P8E9S0_9BACT</name>
<keyword evidence="4 6" id="KW-0949">S-adenosyl-L-methionine</keyword>
<organism evidence="8 9">
    <name type="scientific">Pseudoprevotella muciniphila</name>
    <dbReference type="NCBI Taxonomy" id="2133944"/>
    <lineage>
        <taxon>Bacteria</taxon>
        <taxon>Pseudomonadati</taxon>
        <taxon>Bacteroidota</taxon>
        <taxon>Bacteroidia</taxon>
        <taxon>Bacteroidales</taxon>
        <taxon>Prevotellaceae</taxon>
        <taxon>Pseudoprevotella</taxon>
    </lineage>
</organism>
<dbReference type="PANTHER" id="PTHR22807:SF30">
    <property type="entry name" value="28S RRNA (CYTOSINE(4447)-C(5))-METHYLTRANSFERASE-RELATED"/>
    <property type="match status" value="1"/>
</dbReference>
<dbReference type="CDD" id="cd02440">
    <property type="entry name" value="AdoMet_MTases"/>
    <property type="match status" value="1"/>
</dbReference>
<keyword evidence="1" id="KW-0963">Cytoplasm</keyword>
<feature type="binding site" evidence="6">
    <location>
        <position position="152"/>
    </location>
    <ligand>
        <name>S-adenosyl-L-methionine</name>
        <dbReference type="ChEBI" id="CHEBI:59789"/>
    </ligand>
</feature>
<dbReference type="InterPro" id="IPR023267">
    <property type="entry name" value="RCMT"/>
</dbReference>
<dbReference type="PROSITE" id="PS51686">
    <property type="entry name" value="SAM_MT_RSMB_NOP"/>
    <property type="match status" value="1"/>
</dbReference>
<dbReference type="InterPro" id="IPR001678">
    <property type="entry name" value="MeTrfase_RsmB-F_NOP2_dom"/>
</dbReference>
<evidence type="ECO:0000256" key="1">
    <source>
        <dbReference type="ARBA" id="ARBA00022490"/>
    </source>
</evidence>
<evidence type="ECO:0000259" key="7">
    <source>
        <dbReference type="PROSITE" id="PS51686"/>
    </source>
</evidence>
<comment type="similarity">
    <text evidence="6">Belongs to the class I-like SAM-binding methyltransferase superfamily. RsmB/NOP family.</text>
</comment>
<dbReference type="Gene3D" id="3.30.70.1170">
    <property type="entry name" value="Sun protein, domain 3"/>
    <property type="match status" value="1"/>
</dbReference>
<dbReference type="Pfam" id="PF01189">
    <property type="entry name" value="Methyltr_RsmB-F"/>
    <property type="match status" value="1"/>
</dbReference>
<dbReference type="InterPro" id="IPR031341">
    <property type="entry name" value="Methyltr_RsmF_N"/>
</dbReference>
<feature type="active site" description="Nucleophile" evidence="6">
    <location>
        <position position="249"/>
    </location>
</feature>
<evidence type="ECO:0000256" key="2">
    <source>
        <dbReference type="ARBA" id="ARBA00022603"/>
    </source>
</evidence>
<dbReference type="AlphaFoldDB" id="A0A5P8E9S0"/>
<dbReference type="SUPFAM" id="SSF53335">
    <property type="entry name" value="S-adenosyl-L-methionine-dependent methyltransferases"/>
    <property type="match status" value="1"/>
</dbReference>
<keyword evidence="5 6" id="KW-0694">RNA-binding</keyword>
<dbReference type="InterPro" id="IPR027391">
    <property type="entry name" value="Nol1_Nop2_Fmu_2"/>
</dbReference>
<dbReference type="GO" id="GO:0001510">
    <property type="term" value="P:RNA methylation"/>
    <property type="evidence" value="ECO:0007669"/>
    <property type="project" value="InterPro"/>
</dbReference>
<evidence type="ECO:0000313" key="8">
    <source>
        <dbReference type="EMBL" id="QFQ13795.1"/>
    </source>
</evidence>
<keyword evidence="9" id="KW-1185">Reference proteome</keyword>
<accession>A0A5P8E9S0</accession>
<dbReference type="GO" id="GO:0008173">
    <property type="term" value="F:RNA methyltransferase activity"/>
    <property type="evidence" value="ECO:0007669"/>
    <property type="project" value="InterPro"/>
</dbReference>
<keyword evidence="2 6" id="KW-0489">Methyltransferase</keyword>
<dbReference type="OrthoDB" id="9810297at2"/>
<dbReference type="InterPro" id="IPR049560">
    <property type="entry name" value="MeTrfase_RsmB-F_NOP2_cat"/>
</dbReference>
<evidence type="ECO:0000256" key="6">
    <source>
        <dbReference type="PROSITE-ProRule" id="PRU01023"/>
    </source>
</evidence>
<evidence type="ECO:0000256" key="4">
    <source>
        <dbReference type="ARBA" id="ARBA00022691"/>
    </source>
</evidence>
<evidence type="ECO:0000313" key="9">
    <source>
        <dbReference type="Proteomes" id="UP000249375"/>
    </source>
</evidence>
<dbReference type="KEGG" id="alq:C7Y71_010655"/>
<dbReference type="GO" id="GO:0003723">
    <property type="term" value="F:RNA binding"/>
    <property type="evidence" value="ECO:0007669"/>
    <property type="project" value="UniProtKB-UniRule"/>
</dbReference>
<dbReference type="PANTHER" id="PTHR22807">
    <property type="entry name" value="NOP2 YEAST -RELATED NOL1/NOP2/FMU SUN DOMAIN-CONTAINING"/>
    <property type="match status" value="1"/>
</dbReference>